<feature type="domain" description="Glycosyl hydrolase family 81 C-terminal" evidence="10">
    <location>
        <begin position="301"/>
        <end position="649"/>
    </location>
</feature>
<dbReference type="AlphaFoldDB" id="A0A2T9YLP9"/>
<dbReference type="GO" id="GO:0000272">
    <property type="term" value="P:polysaccharide catabolic process"/>
    <property type="evidence" value="ECO:0007669"/>
    <property type="project" value="UniProtKB-KW"/>
</dbReference>
<evidence type="ECO:0000313" key="11">
    <source>
        <dbReference type="EMBL" id="PVU93266.1"/>
    </source>
</evidence>
<dbReference type="GO" id="GO:0071555">
    <property type="term" value="P:cell wall organization"/>
    <property type="evidence" value="ECO:0007669"/>
    <property type="project" value="UniProtKB-KW"/>
</dbReference>
<evidence type="ECO:0000256" key="1">
    <source>
        <dbReference type="ARBA" id="ARBA00000382"/>
    </source>
</evidence>
<keyword evidence="6" id="KW-0326">Glycosidase</keyword>
<reference evidence="11 12" key="1">
    <citation type="journal article" date="2018" name="MBio">
        <title>Comparative Genomics Reveals the Core Gene Toolbox for the Fungus-Insect Symbiosis.</title>
        <authorList>
            <person name="Wang Y."/>
            <person name="Stata M."/>
            <person name="Wang W."/>
            <person name="Stajich J.E."/>
            <person name="White M.M."/>
            <person name="Moncalvo J.M."/>
        </authorList>
    </citation>
    <scope>NUCLEOTIDE SEQUENCE [LARGE SCALE GENOMIC DNA]</scope>
    <source>
        <strain evidence="11 12">AUS-77-4</strain>
    </source>
</reference>
<keyword evidence="8" id="KW-0624">Polysaccharide degradation</keyword>
<comment type="similarity">
    <text evidence="2">Belongs to the glycosyl hydrolase 81 family.</text>
</comment>
<proteinExistence type="inferred from homology"/>
<dbReference type="Gene3D" id="2.70.98.30">
    <property type="entry name" value="Golgi alpha-mannosidase II, domain 4"/>
    <property type="match status" value="1"/>
</dbReference>
<evidence type="ECO:0000256" key="2">
    <source>
        <dbReference type="ARBA" id="ARBA00010730"/>
    </source>
</evidence>
<evidence type="ECO:0000256" key="5">
    <source>
        <dbReference type="ARBA" id="ARBA00023277"/>
    </source>
</evidence>
<dbReference type="OrthoDB" id="4473401at2759"/>
<evidence type="ECO:0000313" key="12">
    <source>
        <dbReference type="Proteomes" id="UP000245699"/>
    </source>
</evidence>
<evidence type="ECO:0000256" key="8">
    <source>
        <dbReference type="ARBA" id="ARBA00023326"/>
    </source>
</evidence>
<evidence type="ECO:0000256" key="3">
    <source>
        <dbReference type="ARBA" id="ARBA00012780"/>
    </source>
</evidence>
<dbReference type="GO" id="GO:0052861">
    <property type="term" value="F:endo-1,3(4)-beta-glucanase activity"/>
    <property type="evidence" value="ECO:0007669"/>
    <property type="project" value="InterPro"/>
</dbReference>
<evidence type="ECO:0000256" key="6">
    <source>
        <dbReference type="ARBA" id="ARBA00023295"/>
    </source>
</evidence>
<dbReference type="PANTHER" id="PTHR31983">
    <property type="entry name" value="ENDO-1,3(4)-BETA-GLUCANASE 1"/>
    <property type="match status" value="1"/>
</dbReference>
<dbReference type="STRING" id="61424.A0A2T9YLP9"/>
<sequence>MPFKNVTRDTPANPLLLNSKSTIPTNMWWSNLIVKNGDLPIYPYPYSAKISKDYVYFWYPEIASEPKRYHLYYNGGWQAHFESDSRGVYHYDDLVVNYKMENQNKTKSLKIPFVKGSPYISFFYKNSKPKFTLTKENALIKSVFKNIGGNGYTIQLTNEEIWIVFTSCPLELIQNSPTEIVGATDSFTGYIRFAYLPKEGNRDETFKLLSDHHTAIPVSSKIVYNIKQIHHNYITSNCKSVQPLMLALKHQKKRISNVAQPDIDIGFRTLKGKMYPVIGNRWVLVYNDINKIQWSFPSSISLESKQLINTALNSETINQSDLKTRNIYFRGKALARVARLAIIANELNNRKKVNEYVALLKENIELLFNSESGNNLVYDETYGGLITSDSFANSDHDFGNANYNDHYFHYGYYAYSIATLLKVMDNRTEWIQEWRPHIYSIVEEYTAIEDNHKYYTKLRNFDNYDGQSWASGIVDFEFNNNQESSSEAVNSYYGAYLLYLELGEIEKANTLNLVLTSEIDSTHEYYQTTPGKIYGEEFSKNYIVGILWEPSVEYTTWFGNNDEYIYGIQMMPYTPITFSLLQKEWLTQAWPTIESRTVDKPQISDEWKGIILMAGAMVNSDARNQLDAFVQSTTKFDSGNSKTNTVWWLEMCKGF</sequence>
<dbReference type="Proteomes" id="UP000245699">
    <property type="component" value="Unassembled WGS sequence"/>
</dbReference>
<keyword evidence="7" id="KW-0961">Cell wall biogenesis/degradation</keyword>
<dbReference type="GO" id="GO:0042973">
    <property type="term" value="F:glucan endo-1,3-beta-D-glucosidase activity"/>
    <property type="evidence" value="ECO:0007669"/>
    <property type="project" value="UniProtKB-EC"/>
</dbReference>
<evidence type="ECO:0000256" key="7">
    <source>
        <dbReference type="ARBA" id="ARBA00023316"/>
    </source>
</evidence>
<dbReference type="InterPro" id="IPR040720">
    <property type="entry name" value="GH81_C"/>
</dbReference>
<gene>
    <name evidence="11" type="ORF">BB559_003365</name>
</gene>
<keyword evidence="4" id="KW-0378">Hydrolase</keyword>
<comment type="caution">
    <text evidence="11">The sequence shown here is derived from an EMBL/GenBank/DDBJ whole genome shotgun (WGS) entry which is preliminary data.</text>
</comment>
<feature type="domain" description="Glycosyl hydrolase family 81 N-terminal" evidence="9">
    <location>
        <begin position="85"/>
        <end position="293"/>
    </location>
</feature>
<dbReference type="PROSITE" id="PS52008">
    <property type="entry name" value="GH81"/>
    <property type="match status" value="1"/>
</dbReference>
<dbReference type="EMBL" id="MBFT01000328">
    <property type="protein sequence ID" value="PVU93266.1"/>
    <property type="molecule type" value="Genomic_DNA"/>
</dbReference>
<evidence type="ECO:0000256" key="4">
    <source>
        <dbReference type="ARBA" id="ARBA00022801"/>
    </source>
</evidence>
<comment type="catalytic activity">
    <reaction evidence="1">
        <text>Hydrolysis of (1-&gt;3)-beta-D-glucosidic linkages in (1-&gt;3)-beta-D-glucans.</text>
        <dbReference type="EC" id="3.2.1.39"/>
    </reaction>
</comment>
<dbReference type="Pfam" id="PF03639">
    <property type="entry name" value="Glyco_hydro_81"/>
    <property type="match status" value="2"/>
</dbReference>
<feature type="domain" description="Glycosyl hydrolase family 81 N-terminal" evidence="9">
    <location>
        <begin position="17"/>
        <end position="53"/>
    </location>
</feature>
<dbReference type="InterPro" id="IPR005200">
    <property type="entry name" value="Endo-beta-glucanase"/>
</dbReference>
<keyword evidence="12" id="KW-1185">Reference proteome</keyword>
<dbReference type="EC" id="3.2.1.39" evidence="3"/>
<dbReference type="Pfam" id="PF17652">
    <property type="entry name" value="Glyco_hydro81C"/>
    <property type="match status" value="1"/>
</dbReference>
<dbReference type="InterPro" id="IPR040451">
    <property type="entry name" value="GH81_N"/>
</dbReference>
<organism evidence="11 12">
    <name type="scientific">Furculomyces boomerangus</name>
    <dbReference type="NCBI Taxonomy" id="61424"/>
    <lineage>
        <taxon>Eukaryota</taxon>
        <taxon>Fungi</taxon>
        <taxon>Fungi incertae sedis</taxon>
        <taxon>Zoopagomycota</taxon>
        <taxon>Kickxellomycotina</taxon>
        <taxon>Harpellomycetes</taxon>
        <taxon>Harpellales</taxon>
        <taxon>Harpellaceae</taxon>
        <taxon>Furculomyces</taxon>
    </lineage>
</organism>
<dbReference type="PANTHER" id="PTHR31983:SF0">
    <property type="entry name" value="GLUCAN ENDO-1,3-BETA-D-GLUCOSIDASE 2"/>
    <property type="match status" value="1"/>
</dbReference>
<protein>
    <recommendedName>
        <fullName evidence="3">glucan endo-1,3-beta-D-glucosidase</fullName>
        <ecNumber evidence="3">3.2.1.39</ecNumber>
    </recommendedName>
</protein>
<evidence type="ECO:0000259" key="9">
    <source>
        <dbReference type="Pfam" id="PF03639"/>
    </source>
</evidence>
<evidence type="ECO:0000259" key="10">
    <source>
        <dbReference type="Pfam" id="PF17652"/>
    </source>
</evidence>
<keyword evidence="5" id="KW-0119">Carbohydrate metabolism</keyword>
<accession>A0A2T9YLP9</accession>
<name>A0A2T9YLP9_9FUNG</name>